<protein>
    <submittedName>
        <fullName evidence="2">Uncharacterized protein</fullName>
    </submittedName>
</protein>
<keyword evidence="1" id="KW-0812">Transmembrane</keyword>
<name>A0ABY2IAP4_9MICO</name>
<feature type="transmembrane region" description="Helical" evidence="1">
    <location>
        <begin position="60"/>
        <end position="81"/>
    </location>
</feature>
<feature type="transmembrane region" description="Helical" evidence="1">
    <location>
        <begin position="32"/>
        <end position="54"/>
    </location>
</feature>
<comment type="caution">
    <text evidence="2">The sequence shown here is derived from an EMBL/GenBank/DDBJ whole genome shotgun (WGS) entry which is preliminary data.</text>
</comment>
<dbReference type="EMBL" id="SOFG01000024">
    <property type="protein sequence ID" value="TFB83618.1"/>
    <property type="molecule type" value="Genomic_DNA"/>
</dbReference>
<dbReference type="RefSeq" id="WP_134536109.1">
    <property type="nucleotide sequence ID" value="NZ_SOFG01000024.1"/>
</dbReference>
<evidence type="ECO:0000256" key="1">
    <source>
        <dbReference type="SAM" id="Phobius"/>
    </source>
</evidence>
<evidence type="ECO:0000313" key="2">
    <source>
        <dbReference type="EMBL" id="TFB83618.1"/>
    </source>
</evidence>
<keyword evidence="1" id="KW-0472">Membrane</keyword>
<gene>
    <name evidence="2" type="ORF">E3O44_17255</name>
</gene>
<sequence length="156" mass="17031">MTNRLNETSDTDPWAVRIGVDAAATLRRSNRALFVAIGFLLVTVGGVMPVSAALPLGSDFRNYLTLGIASFAILGYAAGLVRQWRLRAKACNQAAIFLRLPQRTGERILPGLALKNTTMFDNLMHTRGVSSEGRYVPHPSANWVKNNLGRFGVGKF</sequence>
<proteinExistence type="predicted"/>
<accession>A0ABY2IAP4</accession>
<dbReference type="Proteomes" id="UP000297608">
    <property type="component" value="Unassembled WGS sequence"/>
</dbReference>
<organism evidence="2 3">
    <name type="scientific">Cryobacterium algoricola</name>
    <dbReference type="NCBI Taxonomy" id="1259183"/>
    <lineage>
        <taxon>Bacteria</taxon>
        <taxon>Bacillati</taxon>
        <taxon>Actinomycetota</taxon>
        <taxon>Actinomycetes</taxon>
        <taxon>Micrococcales</taxon>
        <taxon>Microbacteriaceae</taxon>
        <taxon>Cryobacterium</taxon>
    </lineage>
</organism>
<keyword evidence="1" id="KW-1133">Transmembrane helix</keyword>
<reference evidence="2 3" key="1">
    <citation type="submission" date="2019-03" db="EMBL/GenBank/DDBJ databases">
        <title>Genomics of glacier-inhabiting Cryobacterium strains.</title>
        <authorList>
            <person name="Liu Q."/>
            <person name="Xin Y.-H."/>
        </authorList>
    </citation>
    <scope>NUCLEOTIDE SEQUENCE [LARGE SCALE GENOMIC DNA]</scope>
    <source>
        <strain evidence="2 3">MDB2-B</strain>
    </source>
</reference>
<evidence type="ECO:0000313" key="3">
    <source>
        <dbReference type="Proteomes" id="UP000297608"/>
    </source>
</evidence>
<keyword evidence="3" id="KW-1185">Reference proteome</keyword>